<evidence type="ECO:0000313" key="4">
    <source>
        <dbReference type="Proteomes" id="UP001065174"/>
    </source>
</evidence>
<dbReference type="RefSeq" id="WP_262309173.1">
    <property type="nucleotide sequence ID" value="NZ_CP106679.1"/>
</dbReference>
<dbReference type="EMBL" id="CP106679">
    <property type="protein sequence ID" value="UXP31734.1"/>
    <property type="molecule type" value="Genomic_DNA"/>
</dbReference>
<dbReference type="Pfam" id="PF09603">
    <property type="entry name" value="Fib_succ_major"/>
    <property type="match status" value="1"/>
</dbReference>
<feature type="domain" description="Fibrobacter succinogenes major paralogous" evidence="2">
    <location>
        <begin position="63"/>
        <end position="194"/>
    </location>
</feature>
<evidence type="ECO:0000313" key="3">
    <source>
        <dbReference type="EMBL" id="UXP31734.1"/>
    </source>
</evidence>
<proteinExistence type="predicted"/>
<protein>
    <recommendedName>
        <fullName evidence="2">Fibrobacter succinogenes major paralogous domain-containing protein</fullName>
    </recommendedName>
</protein>
<sequence>MKTFLFVAQLSLLFSAQWLSAQDRMGVFFDPRDGKEYETVFVELPLEAGVTVEKEWFAENLNYHMDGAFCYNNYEEYCNTFGRLYTWKAALVACPTGWHIPIDMELETLTKKHGGKKSAGGTFKEGGESGLNLLMAGFGEPNGSYIDVGVNGYYWKKTDMKSMTPGLITIHNGVDYFTDDQINASHRNSIRCVRD</sequence>
<keyword evidence="1" id="KW-0732">Signal</keyword>
<name>A0ABY6CMJ2_9BACT</name>
<dbReference type="NCBIfam" id="TIGR02145">
    <property type="entry name" value="Fib_succ_major"/>
    <property type="match status" value="1"/>
</dbReference>
<gene>
    <name evidence="3" type="ORF">N6H18_15400</name>
</gene>
<dbReference type="Proteomes" id="UP001065174">
    <property type="component" value="Chromosome"/>
</dbReference>
<keyword evidence="4" id="KW-1185">Reference proteome</keyword>
<organism evidence="3 4">
    <name type="scientific">Reichenbachiella agarivorans</name>
    <dbReference type="NCBI Taxonomy" id="2979464"/>
    <lineage>
        <taxon>Bacteria</taxon>
        <taxon>Pseudomonadati</taxon>
        <taxon>Bacteroidota</taxon>
        <taxon>Cytophagia</taxon>
        <taxon>Cytophagales</taxon>
        <taxon>Reichenbachiellaceae</taxon>
        <taxon>Reichenbachiella</taxon>
    </lineage>
</organism>
<dbReference type="InterPro" id="IPR011871">
    <property type="entry name" value="Fib_succ_major"/>
</dbReference>
<feature type="signal peptide" evidence="1">
    <location>
        <begin position="1"/>
        <end position="20"/>
    </location>
</feature>
<accession>A0ABY6CMJ2</accession>
<evidence type="ECO:0000259" key="2">
    <source>
        <dbReference type="Pfam" id="PF09603"/>
    </source>
</evidence>
<feature type="chain" id="PRO_5045897243" description="Fibrobacter succinogenes major paralogous domain-containing protein" evidence="1">
    <location>
        <begin position="21"/>
        <end position="195"/>
    </location>
</feature>
<evidence type="ECO:0000256" key="1">
    <source>
        <dbReference type="SAM" id="SignalP"/>
    </source>
</evidence>
<reference evidence="3" key="1">
    <citation type="submission" date="2022-09" db="EMBL/GenBank/DDBJ databases">
        <title>Comparative genomics and taxonomic characterization of three novel marine species of genus Reichenbachiella exhibiting antioxidant and polysaccharide degradation activities.</title>
        <authorList>
            <person name="Muhammad N."/>
            <person name="Lee Y.-J."/>
            <person name="Ko J."/>
            <person name="Kim S.-G."/>
        </authorList>
    </citation>
    <scope>NUCLEOTIDE SEQUENCE</scope>
    <source>
        <strain evidence="3">BKB1-1</strain>
    </source>
</reference>